<evidence type="ECO:0000256" key="1">
    <source>
        <dbReference type="SAM" id="MobiDB-lite"/>
    </source>
</evidence>
<feature type="compositionally biased region" description="Basic and acidic residues" evidence="1">
    <location>
        <begin position="321"/>
        <end position="336"/>
    </location>
</feature>
<dbReference type="EMBL" id="JBHUOP010000001">
    <property type="protein sequence ID" value="MFD2839309.1"/>
    <property type="molecule type" value="Genomic_DNA"/>
</dbReference>
<evidence type="ECO:0000259" key="2">
    <source>
        <dbReference type="Pfam" id="PF11268"/>
    </source>
</evidence>
<name>A0ABW5XD41_9MICO</name>
<reference evidence="4" key="1">
    <citation type="journal article" date="2019" name="Int. J. Syst. Evol. Microbiol.">
        <title>The Global Catalogue of Microorganisms (GCM) 10K type strain sequencing project: providing services to taxonomists for standard genome sequencing and annotation.</title>
        <authorList>
            <consortium name="The Broad Institute Genomics Platform"/>
            <consortium name="The Broad Institute Genome Sequencing Center for Infectious Disease"/>
            <person name="Wu L."/>
            <person name="Ma J."/>
        </authorList>
    </citation>
    <scope>NUCLEOTIDE SEQUENCE [LARGE SCALE GENOMIC DNA]</scope>
    <source>
        <strain evidence="4">KCTC 33576</strain>
    </source>
</reference>
<feature type="compositionally biased region" description="Basic and acidic residues" evidence="1">
    <location>
        <begin position="377"/>
        <end position="398"/>
    </location>
</feature>
<dbReference type="NCBIfam" id="NF040712">
    <property type="entry name" value="SepH"/>
    <property type="match status" value="1"/>
</dbReference>
<dbReference type="InterPro" id="IPR047682">
    <property type="entry name" value="SepH-like"/>
</dbReference>
<organism evidence="3 4">
    <name type="scientific">Populibacterium corticicola</name>
    <dbReference type="NCBI Taxonomy" id="1812826"/>
    <lineage>
        <taxon>Bacteria</taxon>
        <taxon>Bacillati</taxon>
        <taxon>Actinomycetota</taxon>
        <taxon>Actinomycetes</taxon>
        <taxon>Micrococcales</taxon>
        <taxon>Jonesiaceae</taxon>
        <taxon>Populibacterium</taxon>
    </lineage>
</organism>
<dbReference type="Proteomes" id="UP001597391">
    <property type="component" value="Unassembled WGS sequence"/>
</dbReference>
<sequence length="427" mass="46452">MHNNFAGDLKFIGLSEDSEQLIVVAPNGEHYRLRITPMLRAAIRLDRAGMEAAKADHEGALPPREIQARIRSGMTAQEIAAKSNVPLEYVHRYEGPVLAERQFVAENAQKVRLSPESDSPTLGQIVIDRLASRKVNTMDLAWDAYKSAGHGWIVTVTFDMDNDIRVARWMYKSSSKSVTAIDEDSKWLSETRISDEPIPRRHLAAVQEAVFDFEAVAPRPFTPSAASPSGATEDLLDRLDSVRGTRTPIAFDGNAVEPTPLRHTEGKLYSLPHTPDRTPGGSDVVYDQVIEQDATPASAHSAVSSLSALSAPDVADTASPLRRDITPSEETVRRDSSPWAPQDRTPMTSALSALSSAEPSNAPALLSDDQGSGPSTRTDEPAAADDRDLLGEQIDTKHLSATAKKSKSKGRSPMPTWDEIMFGAKPE</sequence>
<feature type="compositionally biased region" description="Low complexity" evidence="1">
    <location>
        <begin position="306"/>
        <end position="316"/>
    </location>
</feature>
<protein>
    <submittedName>
        <fullName evidence="3">Septation protein SepH</fullName>
    </submittedName>
</protein>
<evidence type="ECO:0000313" key="3">
    <source>
        <dbReference type="EMBL" id="MFD2839309.1"/>
    </source>
</evidence>
<keyword evidence="4" id="KW-1185">Reference proteome</keyword>
<feature type="compositionally biased region" description="Low complexity" evidence="1">
    <location>
        <begin position="349"/>
        <end position="367"/>
    </location>
</feature>
<accession>A0ABW5XD41</accession>
<feature type="region of interest" description="Disordered" evidence="1">
    <location>
        <begin position="249"/>
        <end position="283"/>
    </location>
</feature>
<evidence type="ECO:0000313" key="4">
    <source>
        <dbReference type="Proteomes" id="UP001597391"/>
    </source>
</evidence>
<dbReference type="RefSeq" id="WP_377464763.1">
    <property type="nucleotide sequence ID" value="NZ_JBHUOP010000001.1"/>
</dbReference>
<gene>
    <name evidence="3" type="primary">sepH</name>
    <name evidence="3" type="ORF">ACFSYH_01825</name>
</gene>
<proteinExistence type="predicted"/>
<feature type="domain" description="DUF3071" evidence="2">
    <location>
        <begin position="8"/>
        <end position="171"/>
    </location>
</feature>
<comment type="caution">
    <text evidence="3">The sequence shown here is derived from an EMBL/GenBank/DDBJ whole genome shotgun (WGS) entry which is preliminary data.</text>
</comment>
<dbReference type="InterPro" id="IPR021421">
    <property type="entry name" value="DUF3071"/>
</dbReference>
<feature type="region of interest" description="Disordered" evidence="1">
    <location>
        <begin position="306"/>
        <end position="427"/>
    </location>
</feature>
<dbReference type="Pfam" id="PF11268">
    <property type="entry name" value="DUF3071"/>
    <property type="match status" value="1"/>
</dbReference>